<accession>A0ABC8ULY6</accession>
<protein>
    <submittedName>
        <fullName evidence="1">Uncharacterized protein</fullName>
    </submittedName>
</protein>
<keyword evidence="2" id="KW-1185">Reference proteome</keyword>
<evidence type="ECO:0000313" key="1">
    <source>
        <dbReference type="EMBL" id="CAK9182003.1"/>
    </source>
</evidence>
<name>A0ABC8ULY6_9AQUA</name>
<proteinExistence type="predicted"/>
<dbReference type="EMBL" id="CAUOFW020008202">
    <property type="protein sequence ID" value="CAK9182003.1"/>
    <property type="molecule type" value="Genomic_DNA"/>
</dbReference>
<sequence length="94" mass="10277">MQVSQYLRSKNWDTRVAAAHAVGAIAENVKHTSLTELCTYVKTKMSEAGISSAIEDVVAWPDCHPKDVLGDSFRRLFLAPGIGFVSFLGDSYSL</sequence>
<organism evidence="1 2">
    <name type="scientific">Ilex paraguariensis</name>
    <name type="common">yerba mate</name>
    <dbReference type="NCBI Taxonomy" id="185542"/>
    <lineage>
        <taxon>Eukaryota</taxon>
        <taxon>Viridiplantae</taxon>
        <taxon>Streptophyta</taxon>
        <taxon>Embryophyta</taxon>
        <taxon>Tracheophyta</taxon>
        <taxon>Spermatophyta</taxon>
        <taxon>Magnoliopsida</taxon>
        <taxon>eudicotyledons</taxon>
        <taxon>Gunneridae</taxon>
        <taxon>Pentapetalae</taxon>
        <taxon>asterids</taxon>
        <taxon>campanulids</taxon>
        <taxon>Aquifoliales</taxon>
        <taxon>Aquifoliaceae</taxon>
        <taxon>Ilex</taxon>
    </lineage>
</organism>
<comment type="caution">
    <text evidence="1">The sequence shown here is derived from an EMBL/GenBank/DDBJ whole genome shotgun (WGS) entry which is preliminary data.</text>
</comment>
<gene>
    <name evidence="1" type="ORF">ILEXP_LOCUS52129</name>
</gene>
<dbReference type="AlphaFoldDB" id="A0ABC8ULY6"/>
<dbReference type="InterPro" id="IPR044972">
    <property type="entry name" value="Mot1"/>
</dbReference>
<reference evidence="1 2" key="1">
    <citation type="submission" date="2024-02" db="EMBL/GenBank/DDBJ databases">
        <authorList>
            <person name="Vignale AGUSTIN F."/>
            <person name="Sosa J E."/>
            <person name="Modenutti C."/>
        </authorList>
    </citation>
    <scope>NUCLEOTIDE SEQUENCE [LARGE SCALE GENOMIC DNA]</scope>
</reference>
<evidence type="ECO:0000313" key="2">
    <source>
        <dbReference type="Proteomes" id="UP001642360"/>
    </source>
</evidence>
<dbReference type="PANTHER" id="PTHR36498">
    <property type="entry name" value="TATA-BINDING PROTEIN-ASSOCIATED FACTOR 172"/>
    <property type="match status" value="1"/>
</dbReference>
<dbReference type="Proteomes" id="UP001642360">
    <property type="component" value="Unassembled WGS sequence"/>
</dbReference>
<dbReference type="PANTHER" id="PTHR36498:SF1">
    <property type="entry name" value="TATA-BINDING PROTEIN-ASSOCIATED FACTOR 172"/>
    <property type="match status" value="1"/>
</dbReference>